<keyword evidence="5" id="KW-0347">Helicase</keyword>
<dbReference type="SUPFAM" id="SSF52540">
    <property type="entry name" value="P-loop containing nucleoside triphosphate hydrolases"/>
    <property type="match status" value="2"/>
</dbReference>
<dbReference type="CDD" id="cd23022">
    <property type="entry name" value="zf-HIT_DDX59"/>
    <property type="match status" value="1"/>
</dbReference>
<evidence type="ECO:0000256" key="8">
    <source>
        <dbReference type="SAM" id="MobiDB-lite"/>
    </source>
</evidence>
<dbReference type="InterPro" id="IPR007529">
    <property type="entry name" value="Znf_HIT"/>
</dbReference>
<gene>
    <name evidence="12" type="ORF">R1flu_000747</name>
</gene>
<keyword evidence="4" id="KW-0378">Hydrolase</keyword>
<dbReference type="Pfam" id="PF00270">
    <property type="entry name" value="DEAD"/>
    <property type="match status" value="1"/>
</dbReference>
<keyword evidence="13" id="KW-1185">Reference proteome</keyword>
<dbReference type="InterPro" id="IPR044742">
    <property type="entry name" value="DEAD/DEAH_RhlB"/>
</dbReference>
<feature type="short sequence motif" description="Q motif" evidence="7">
    <location>
        <begin position="280"/>
        <end position="308"/>
    </location>
</feature>
<feature type="compositionally biased region" description="Polar residues" evidence="8">
    <location>
        <begin position="65"/>
        <end position="76"/>
    </location>
</feature>
<dbReference type="EMBL" id="JBHFFA010000006">
    <property type="protein sequence ID" value="KAL2620542.1"/>
    <property type="molecule type" value="Genomic_DNA"/>
</dbReference>
<feature type="domain" description="DEAD-box RNA helicase Q" evidence="11">
    <location>
        <begin position="280"/>
        <end position="308"/>
    </location>
</feature>
<keyword evidence="6" id="KW-0067">ATP-binding</keyword>
<dbReference type="CDD" id="cd00268">
    <property type="entry name" value="DEADc"/>
    <property type="match status" value="1"/>
</dbReference>
<dbReference type="SMART" id="SM00487">
    <property type="entry name" value="DEXDc"/>
    <property type="match status" value="1"/>
</dbReference>
<evidence type="ECO:0000256" key="3">
    <source>
        <dbReference type="ARBA" id="ARBA00022741"/>
    </source>
</evidence>
<evidence type="ECO:0000259" key="10">
    <source>
        <dbReference type="PROSITE" id="PS51194"/>
    </source>
</evidence>
<feature type="compositionally biased region" description="Low complexity" evidence="8">
    <location>
        <begin position="1"/>
        <end position="17"/>
    </location>
</feature>
<organism evidence="12 13">
    <name type="scientific">Riccia fluitans</name>
    <dbReference type="NCBI Taxonomy" id="41844"/>
    <lineage>
        <taxon>Eukaryota</taxon>
        <taxon>Viridiplantae</taxon>
        <taxon>Streptophyta</taxon>
        <taxon>Embryophyta</taxon>
        <taxon>Marchantiophyta</taxon>
        <taxon>Marchantiopsida</taxon>
        <taxon>Marchantiidae</taxon>
        <taxon>Marchantiales</taxon>
        <taxon>Ricciaceae</taxon>
        <taxon>Riccia</taxon>
    </lineage>
</organism>
<dbReference type="InterPro" id="IPR027417">
    <property type="entry name" value="P-loop_NTPase"/>
</dbReference>
<dbReference type="AlphaFoldDB" id="A0ABD1Y497"/>
<dbReference type="PROSITE" id="PS51192">
    <property type="entry name" value="HELICASE_ATP_BIND_1"/>
    <property type="match status" value="1"/>
</dbReference>
<evidence type="ECO:0000256" key="7">
    <source>
        <dbReference type="PROSITE-ProRule" id="PRU00552"/>
    </source>
</evidence>
<comment type="caution">
    <text evidence="12">The sequence shown here is derived from an EMBL/GenBank/DDBJ whole genome shotgun (WGS) entry which is preliminary data.</text>
</comment>
<dbReference type="InterPro" id="IPR001650">
    <property type="entry name" value="Helicase_C-like"/>
</dbReference>
<dbReference type="EC" id="3.6.4.13" evidence="2"/>
<reference evidence="12 13" key="1">
    <citation type="submission" date="2024-09" db="EMBL/GenBank/DDBJ databases">
        <title>Chromosome-scale assembly of Riccia fluitans.</title>
        <authorList>
            <person name="Paukszto L."/>
            <person name="Sawicki J."/>
            <person name="Karawczyk K."/>
            <person name="Piernik-Szablinska J."/>
            <person name="Szczecinska M."/>
            <person name="Mazdziarz M."/>
        </authorList>
    </citation>
    <scope>NUCLEOTIDE SEQUENCE [LARGE SCALE GENOMIC DNA]</scope>
    <source>
        <strain evidence="12">Rf_01</strain>
        <tissue evidence="12">Aerial parts of the thallus</tissue>
    </source>
</reference>
<dbReference type="PROSITE" id="PS51194">
    <property type="entry name" value="HELICASE_CTER"/>
    <property type="match status" value="1"/>
</dbReference>
<dbReference type="InterPro" id="IPR011545">
    <property type="entry name" value="DEAD/DEAH_box_helicase_dom"/>
</dbReference>
<dbReference type="Pfam" id="PF04438">
    <property type="entry name" value="zf-HIT"/>
    <property type="match status" value="1"/>
</dbReference>
<protein>
    <recommendedName>
        <fullName evidence="2">RNA helicase</fullName>
        <ecNumber evidence="2">3.6.4.13</ecNumber>
    </recommendedName>
</protein>
<keyword evidence="3" id="KW-0547">Nucleotide-binding</keyword>
<evidence type="ECO:0000256" key="5">
    <source>
        <dbReference type="ARBA" id="ARBA00022806"/>
    </source>
</evidence>
<feature type="compositionally biased region" description="Low complexity" evidence="8">
    <location>
        <begin position="91"/>
        <end position="104"/>
    </location>
</feature>
<evidence type="ECO:0000313" key="13">
    <source>
        <dbReference type="Proteomes" id="UP001605036"/>
    </source>
</evidence>
<dbReference type="Gene3D" id="3.40.50.300">
    <property type="entry name" value="P-loop containing nucleotide triphosphate hydrolases"/>
    <property type="match status" value="2"/>
</dbReference>
<evidence type="ECO:0000256" key="6">
    <source>
        <dbReference type="ARBA" id="ARBA00022840"/>
    </source>
</evidence>
<dbReference type="Pfam" id="PF00271">
    <property type="entry name" value="Helicase_C"/>
    <property type="match status" value="1"/>
</dbReference>
<feature type="domain" description="Helicase ATP-binding" evidence="9">
    <location>
        <begin position="311"/>
        <end position="487"/>
    </location>
</feature>
<evidence type="ECO:0000313" key="12">
    <source>
        <dbReference type="EMBL" id="KAL2620542.1"/>
    </source>
</evidence>
<feature type="domain" description="Helicase C-terminal" evidence="10">
    <location>
        <begin position="498"/>
        <end position="661"/>
    </location>
</feature>
<proteinExistence type="inferred from homology"/>
<dbReference type="InterPro" id="IPR014001">
    <property type="entry name" value="Helicase_ATP-bd"/>
</dbReference>
<dbReference type="GO" id="GO:0003724">
    <property type="term" value="F:RNA helicase activity"/>
    <property type="evidence" value="ECO:0007669"/>
    <property type="project" value="UniProtKB-EC"/>
</dbReference>
<evidence type="ECO:0000256" key="2">
    <source>
        <dbReference type="ARBA" id="ARBA00012552"/>
    </source>
</evidence>
<name>A0ABD1Y497_9MARC</name>
<dbReference type="PROSITE" id="PS51195">
    <property type="entry name" value="Q_MOTIF"/>
    <property type="match status" value="1"/>
</dbReference>
<feature type="region of interest" description="Disordered" evidence="8">
    <location>
        <begin position="1"/>
        <end position="144"/>
    </location>
</feature>
<dbReference type="Gene3D" id="3.30.60.220">
    <property type="match status" value="1"/>
</dbReference>
<feature type="compositionally biased region" description="Low complexity" evidence="8">
    <location>
        <begin position="33"/>
        <end position="51"/>
    </location>
</feature>
<evidence type="ECO:0000256" key="4">
    <source>
        <dbReference type="ARBA" id="ARBA00022801"/>
    </source>
</evidence>
<comment type="similarity">
    <text evidence="1">Belongs to the DEAD box helicase family. DDX59 subfamily.</text>
</comment>
<evidence type="ECO:0000259" key="11">
    <source>
        <dbReference type="PROSITE" id="PS51195"/>
    </source>
</evidence>
<dbReference type="InterPro" id="IPR014014">
    <property type="entry name" value="RNA_helicase_DEAD_Q_motif"/>
</dbReference>
<dbReference type="GO" id="GO:0016787">
    <property type="term" value="F:hydrolase activity"/>
    <property type="evidence" value="ECO:0007669"/>
    <property type="project" value="UniProtKB-KW"/>
</dbReference>
<sequence>MFVPRSVRAPPSSSSKPLRPVFLAGKSVPAGNSTSLTSSSSLAKPSPSSTSELSPDGRTGAGSAALQQVSADTSSFRPAAASAATVDHVRSNANSPSSQSSPAPDLQHGAVSARATTPGSAPAESLIVDTEKDDSLVQRSADQRAAEADEPTCVVCGRYGEYICDETDDDVCSLECKAVVLQRKARCNETNATVPEAVLSSTPSQKTEGGEQILQKTKMISAFDLAIMQDDFIIVRDGEQALPDWEPDAMVKKLTQQQVEFLRKEINLSVRGDDVPNPVLEFSNCRFMPKLLENLESAGYESPTPVQMQVIPAVLKGRNILVSAGTGLGKTVGYLLSVVFRSCRIRSHFRVDRQKPLAIVLTPTRELCAQVEEQAKALAKGLPFKTALVVGGDAMPQQVHRLKQGIEMIVATPGRLIDLLTKHNVDLDDVCMLVLDEVDSMLDRGFRDQVLQIVTALTLPQILMFSATIPPNIQKFSSSLLKKPIYISVGKTSLPSESVRQTVIWVETKNKKTKLFDILSSTHHFRPPVVVFVNSRMGAELLAEAIRSVTGLQTAAVHGEKPMQERREVMKSFLMGNLPVVVATGVLGRGLDLLLVSQIRGCSAKGTCELSLCRFILCGRVQPKEEESFQKEQVNFSVVIMIRSWKVRTRSALLLLRCSDF</sequence>
<evidence type="ECO:0000256" key="1">
    <source>
        <dbReference type="ARBA" id="ARBA00009718"/>
    </source>
</evidence>
<evidence type="ECO:0000259" key="9">
    <source>
        <dbReference type="PROSITE" id="PS51192"/>
    </source>
</evidence>
<accession>A0ABD1Y497</accession>
<dbReference type="Proteomes" id="UP001605036">
    <property type="component" value="Unassembled WGS sequence"/>
</dbReference>
<feature type="compositionally biased region" description="Basic and acidic residues" evidence="8">
    <location>
        <begin position="129"/>
        <end position="144"/>
    </location>
</feature>
<dbReference type="GO" id="GO:0005524">
    <property type="term" value="F:ATP binding"/>
    <property type="evidence" value="ECO:0007669"/>
    <property type="project" value="UniProtKB-KW"/>
</dbReference>
<dbReference type="PANTHER" id="PTHR47958">
    <property type="entry name" value="ATP-DEPENDENT RNA HELICASE DBP3"/>
    <property type="match status" value="1"/>
</dbReference>